<comment type="caution">
    <text evidence="3">The sequence shown here is derived from an EMBL/GenBank/DDBJ whole genome shotgun (WGS) entry which is preliminary data.</text>
</comment>
<keyword evidence="1" id="KW-0812">Transmembrane</keyword>
<reference evidence="3 4" key="1">
    <citation type="submission" date="2021-06" db="EMBL/GenBank/DDBJ databases">
        <authorList>
            <person name="Sun Q."/>
            <person name="Li D."/>
        </authorList>
    </citation>
    <scope>NUCLEOTIDE SEQUENCE [LARGE SCALE GENOMIC DNA]</scope>
    <source>
        <strain evidence="3 4">MSJ-11</strain>
    </source>
</reference>
<feature type="transmembrane region" description="Helical" evidence="1">
    <location>
        <begin position="374"/>
        <end position="391"/>
    </location>
</feature>
<dbReference type="InterPro" id="IPR002035">
    <property type="entry name" value="VWF_A"/>
</dbReference>
<keyword evidence="1" id="KW-0472">Membrane</keyword>
<feature type="domain" description="VWFA" evidence="2">
    <location>
        <begin position="115"/>
        <end position="288"/>
    </location>
</feature>
<dbReference type="Pfam" id="PF00092">
    <property type="entry name" value="VWA"/>
    <property type="match status" value="1"/>
</dbReference>
<name>A0ABS6EEZ6_9CLOT</name>
<feature type="transmembrane region" description="Helical" evidence="1">
    <location>
        <begin position="310"/>
        <end position="334"/>
    </location>
</feature>
<dbReference type="PANTHER" id="PTHR10579">
    <property type="entry name" value="CALCIUM-ACTIVATED CHLORIDE CHANNEL REGULATOR"/>
    <property type="match status" value="1"/>
</dbReference>
<feature type="transmembrane region" description="Helical" evidence="1">
    <location>
        <begin position="83"/>
        <end position="103"/>
    </location>
</feature>
<accession>A0ABS6EEZ6</accession>
<dbReference type="EMBL" id="JAHLQF010000001">
    <property type="protein sequence ID" value="MBU5483717.1"/>
    <property type="molecule type" value="Genomic_DNA"/>
</dbReference>
<keyword evidence="4" id="KW-1185">Reference proteome</keyword>
<feature type="transmembrane region" description="Helical" evidence="1">
    <location>
        <begin position="340"/>
        <end position="362"/>
    </location>
</feature>
<feature type="transmembrane region" description="Helical" evidence="1">
    <location>
        <begin position="44"/>
        <end position="63"/>
    </location>
</feature>
<gene>
    <name evidence="3" type="ORF">KQI86_05195</name>
</gene>
<keyword evidence="1" id="KW-1133">Transmembrane helix</keyword>
<sequence>MIEKRINLTMAIMSLIGGVLGFIIGEILLSLYKYTLPNSVLMGLYFGILAFCIGVMCLIAEMISPRLNGYGWKNNYLKTSFKFLIPCTLIAMFIMGAIFQFVYQMNIGKTKKINDVVMLLDTSGSMKETDPENERFKATLNLLNSMKEDNRASIYKFNDNVEKILPMTEITPDTKDYVEEKLEEHKNPVGKTNMSEALKEAYKEIESTSSNDRSAMIILLSDGGDSFNLNSEFEDTMNPIIERGIPVYTIGMSSGNDSSMLKKIARETGGAYHNVENVKELNDVFNKIYNSREQRLLVDKRNGVSEEKTLYMILRILFVAILGALIPVCVSFVFDNKNLLKGFIIGGSISGIVAGLIIEYGFLHLPWIGVMHRFLADIIIASIFTLIPVKVDIKDYSKSSYSRNSKKRHIEDEKRIINKFD</sequence>
<evidence type="ECO:0000259" key="2">
    <source>
        <dbReference type="PROSITE" id="PS50234"/>
    </source>
</evidence>
<dbReference type="CDD" id="cd00198">
    <property type="entry name" value="vWFA"/>
    <property type="match status" value="1"/>
</dbReference>
<evidence type="ECO:0000256" key="1">
    <source>
        <dbReference type="SAM" id="Phobius"/>
    </source>
</evidence>
<evidence type="ECO:0000313" key="4">
    <source>
        <dbReference type="Proteomes" id="UP000726170"/>
    </source>
</evidence>
<dbReference type="Proteomes" id="UP000726170">
    <property type="component" value="Unassembled WGS sequence"/>
</dbReference>
<dbReference type="PROSITE" id="PS50234">
    <property type="entry name" value="VWFA"/>
    <property type="match status" value="1"/>
</dbReference>
<dbReference type="SMART" id="SM00327">
    <property type="entry name" value="VWA"/>
    <property type="match status" value="1"/>
</dbReference>
<evidence type="ECO:0000313" key="3">
    <source>
        <dbReference type="EMBL" id="MBU5483717.1"/>
    </source>
</evidence>
<organism evidence="3 4">
    <name type="scientific">Clostridium mobile</name>
    <dbReference type="NCBI Taxonomy" id="2841512"/>
    <lineage>
        <taxon>Bacteria</taxon>
        <taxon>Bacillati</taxon>
        <taxon>Bacillota</taxon>
        <taxon>Clostridia</taxon>
        <taxon>Eubacteriales</taxon>
        <taxon>Clostridiaceae</taxon>
        <taxon>Clostridium</taxon>
    </lineage>
</organism>
<dbReference type="PANTHER" id="PTHR10579:SF43">
    <property type="entry name" value="ZINC FINGER (C3HC4-TYPE RING FINGER) FAMILY PROTEIN"/>
    <property type="match status" value="1"/>
</dbReference>
<feature type="transmembrane region" description="Helical" evidence="1">
    <location>
        <begin position="6"/>
        <end position="32"/>
    </location>
</feature>
<proteinExistence type="predicted"/>
<protein>
    <submittedName>
        <fullName evidence="3">VWA domain-containing protein</fullName>
    </submittedName>
</protein>
<dbReference type="RefSeq" id="WP_216438072.1">
    <property type="nucleotide sequence ID" value="NZ_JAHLQF010000001.1"/>
</dbReference>
<dbReference type="InterPro" id="IPR051266">
    <property type="entry name" value="CLCR"/>
</dbReference>